<dbReference type="FunCoup" id="A0A6P4B8U8">
    <property type="interactions" value="199"/>
</dbReference>
<feature type="compositionally biased region" description="Basic residues" evidence="1">
    <location>
        <begin position="8"/>
        <end position="20"/>
    </location>
</feature>
<dbReference type="InterPro" id="IPR010683">
    <property type="entry name" value="DUF1262"/>
</dbReference>
<organism evidence="2 3">
    <name type="scientific">Ziziphus jujuba</name>
    <name type="common">Chinese jujube</name>
    <name type="synonym">Ziziphus sativa</name>
    <dbReference type="NCBI Taxonomy" id="326968"/>
    <lineage>
        <taxon>Eukaryota</taxon>
        <taxon>Viridiplantae</taxon>
        <taxon>Streptophyta</taxon>
        <taxon>Embryophyta</taxon>
        <taxon>Tracheophyta</taxon>
        <taxon>Spermatophyta</taxon>
        <taxon>Magnoliopsida</taxon>
        <taxon>eudicotyledons</taxon>
        <taxon>Gunneridae</taxon>
        <taxon>Pentapetalae</taxon>
        <taxon>rosids</taxon>
        <taxon>fabids</taxon>
        <taxon>Rosales</taxon>
        <taxon>Rhamnaceae</taxon>
        <taxon>Paliureae</taxon>
        <taxon>Ziziphus</taxon>
    </lineage>
</organism>
<evidence type="ECO:0000313" key="3">
    <source>
        <dbReference type="RefSeq" id="XP_015895244.3"/>
    </source>
</evidence>
<evidence type="ECO:0000313" key="2">
    <source>
        <dbReference type="Proteomes" id="UP001652623"/>
    </source>
</evidence>
<dbReference type="GeneID" id="107429110"/>
<keyword evidence="2" id="KW-1185">Reference proteome</keyword>
<dbReference type="AlphaFoldDB" id="A0A6P4B8U8"/>
<name>A0A6P4B8U8_ZIZJJ</name>
<dbReference type="KEGG" id="zju:107429110"/>
<protein>
    <submittedName>
        <fullName evidence="3">Uncharacterized protein LOC107429110</fullName>
    </submittedName>
</protein>
<dbReference type="PANTHER" id="PTHR31050:SF7">
    <property type="entry name" value="DUF1262 FAMILY PROTEIN"/>
    <property type="match status" value="1"/>
</dbReference>
<accession>A0A6P4B8U8</accession>
<dbReference type="RefSeq" id="XP_015895244.3">
    <property type="nucleotide sequence ID" value="XM_016039758.4"/>
</dbReference>
<sequence length="419" mass="49250">MKRENKIPKKKKKKRKKRKEKMYVTRPLSLYRRSPESLLLPPAEGPNSGYLVIFDEESKTTTCCGLCTDNWIRSLPFPQNKDLMVSYSTGAGSSRRTYYDHVAFIPVINQPLASNRYYVIRRKGRHKGKACTNSKKDDMRTCCWYPYIQDIRPRPLDPTDIDQQMEIIQKKQRGYTANSIAPDGFPPLFLRRKYWTVYKRASRNYQLDDAPGLNSSLRANLPDFNFSLSRESSEAVVVGKWYCPFMFVHEKMKLKDQMKMSMFYEMTLEQRWNKIYGCDNTENDQNNVVFVDVFIEKEEVCVGGKKAVWENKNGMGNGVIWFKSICARNVVEKELKVGLRTLIVERMKWEQERVGFVNGGIHEKHIMRVERKEEFGRKGGWSKFGCYLLVERFVLKRIDGTVALTYDFKHTHHIRSKWE</sequence>
<dbReference type="InParanoid" id="A0A6P4B8U8"/>
<reference evidence="3" key="1">
    <citation type="submission" date="2025-08" db="UniProtKB">
        <authorList>
            <consortium name="RefSeq"/>
        </authorList>
    </citation>
    <scope>IDENTIFICATION</scope>
    <source>
        <tissue evidence="3">Seedling</tissue>
    </source>
</reference>
<proteinExistence type="predicted"/>
<dbReference type="Pfam" id="PF06880">
    <property type="entry name" value="DUF1262"/>
    <property type="match status" value="1"/>
</dbReference>
<gene>
    <name evidence="3" type="primary">LOC107429110</name>
</gene>
<feature type="region of interest" description="Disordered" evidence="1">
    <location>
        <begin position="1"/>
        <end position="21"/>
    </location>
</feature>
<evidence type="ECO:0000256" key="1">
    <source>
        <dbReference type="SAM" id="MobiDB-lite"/>
    </source>
</evidence>
<dbReference type="PANTHER" id="PTHR31050">
    <property type="entry name" value="OS08G0413200 PROTEIN"/>
    <property type="match status" value="1"/>
</dbReference>
<dbReference type="Proteomes" id="UP001652623">
    <property type="component" value="Chromosome 12"/>
</dbReference>